<evidence type="ECO:0000256" key="1">
    <source>
        <dbReference type="ARBA" id="ARBA00004193"/>
    </source>
</evidence>
<dbReference type="PATRIC" id="fig|1285586.5.peg.2592"/>
<dbReference type="eggNOG" id="COG0614">
    <property type="taxonomic scope" value="Bacteria"/>
</dbReference>
<dbReference type="PROSITE" id="PS51257">
    <property type="entry name" value="PROKAR_LIPOPROTEIN"/>
    <property type="match status" value="1"/>
</dbReference>
<gene>
    <name evidence="7" type="ORF">H131_12698</name>
</gene>
<dbReference type="OrthoDB" id="2532115at2"/>
<feature type="signal peptide" evidence="5">
    <location>
        <begin position="1"/>
        <end position="26"/>
    </location>
</feature>
<dbReference type="Pfam" id="PF01497">
    <property type="entry name" value="Peripla_BP_2"/>
    <property type="match status" value="1"/>
</dbReference>
<protein>
    <submittedName>
        <fullName evidence="7">Ferrichrome-binding protein Flags</fullName>
    </submittedName>
</protein>
<comment type="similarity">
    <text evidence="2">Belongs to the bacterial solute-binding protein 8 family.</text>
</comment>
<dbReference type="RefSeq" id="WP_010859476.1">
    <property type="nucleotide sequence ID" value="NZ_KB933398.1"/>
</dbReference>
<evidence type="ECO:0000256" key="5">
    <source>
        <dbReference type="SAM" id="SignalP"/>
    </source>
</evidence>
<comment type="caution">
    <text evidence="7">The sequence shown here is derived from an EMBL/GenBank/DDBJ whole genome shotgun (WGS) entry which is preliminary data.</text>
</comment>
<evidence type="ECO:0000313" key="8">
    <source>
        <dbReference type="Proteomes" id="UP000013911"/>
    </source>
</evidence>
<evidence type="ECO:0000256" key="4">
    <source>
        <dbReference type="ARBA" id="ARBA00022729"/>
    </source>
</evidence>
<dbReference type="Proteomes" id="UP000013911">
    <property type="component" value="Unassembled WGS sequence"/>
</dbReference>
<dbReference type="HOGENOM" id="CLU_038034_0_1_9"/>
<dbReference type="GO" id="GO:1901678">
    <property type="term" value="P:iron coordination entity transport"/>
    <property type="evidence" value="ECO:0007669"/>
    <property type="project" value="UniProtKB-ARBA"/>
</dbReference>
<dbReference type="PROSITE" id="PS50983">
    <property type="entry name" value="FE_B12_PBP"/>
    <property type="match status" value="1"/>
</dbReference>
<evidence type="ECO:0000256" key="2">
    <source>
        <dbReference type="ARBA" id="ARBA00008814"/>
    </source>
</evidence>
<reference evidence="7 8" key="1">
    <citation type="submission" date="2013-04" db="EMBL/GenBank/DDBJ databases">
        <title>Draft genome of the heavy metal tolerant bacterium Lysinibacillus sphaericus strain OT4b.31.</title>
        <authorList>
            <person name="Pena-Montenegro T.D."/>
            <person name="Dussan J."/>
        </authorList>
    </citation>
    <scope>NUCLEOTIDE SEQUENCE [LARGE SCALE GENOMIC DNA]</scope>
    <source>
        <strain evidence="7 8">OT4b.31</strain>
    </source>
</reference>
<proteinExistence type="inferred from homology"/>
<organism evidence="7 8">
    <name type="scientific">Lysinibacillus sphaericus OT4b.31</name>
    <dbReference type="NCBI Taxonomy" id="1285586"/>
    <lineage>
        <taxon>Bacteria</taxon>
        <taxon>Bacillati</taxon>
        <taxon>Bacillota</taxon>
        <taxon>Bacilli</taxon>
        <taxon>Bacillales</taxon>
        <taxon>Bacillaceae</taxon>
        <taxon>Lysinibacillus</taxon>
    </lineage>
</organism>
<dbReference type="GO" id="GO:0030288">
    <property type="term" value="C:outer membrane-bounded periplasmic space"/>
    <property type="evidence" value="ECO:0007669"/>
    <property type="project" value="TreeGrafter"/>
</dbReference>
<dbReference type="InterPro" id="IPR051313">
    <property type="entry name" value="Bact_iron-sidero_bind"/>
</dbReference>
<feature type="domain" description="Fe/B12 periplasmic-binding" evidence="6">
    <location>
        <begin position="64"/>
        <end position="321"/>
    </location>
</feature>
<name>R7ZDQ5_LYSSH</name>
<comment type="subcellular location">
    <subcellularLocation>
        <location evidence="1">Cell membrane</location>
        <topology evidence="1">Lipid-anchor</topology>
    </subcellularLocation>
</comment>
<keyword evidence="3" id="KW-0813">Transport</keyword>
<dbReference type="InterPro" id="IPR002491">
    <property type="entry name" value="ABC_transptr_periplasmic_BD"/>
</dbReference>
<feature type="chain" id="PRO_5038936741" evidence="5">
    <location>
        <begin position="27"/>
        <end position="321"/>
    </location>
</feature>
<dbReference type="SUPFAM" id="SSF53807">
    <property type="entry name" value="Helical backbone' metal receptor"/>
    <property type="match status" value="1"/>
</dbReference>
<evidence type="ECO:0000256" key="3">
    <source>
        <dbReference type="ARBA" id="ARBA00022448"/>
    </source>
</evidence>
<dbReference type="GO" id="GO:0005886">
    <property type="term" value="C:plasma membrane"/>
    <property type="evidence" value="ECO:0007669"/>
    <property type="project" value="UniProtKB-SubCell"/>
</dbReference>
<dbReference type="Gene3D" id="3.40.50.1980">
    <property type="entry name" value="Nitrogenase molybdenum iron protein domain"/>
    <property type="match status" value="2"/>
</dbReference>
<dbReference type="EMBL" id="AQPX01000019">
    <property type="protein sequence ID" value="EON72144.1"/>
    <property type="molecule type" value="Genomic_DNA"/>
</dbReference>
<dbReference type="PANTHER" id="PTHR30532">
    <property type="entry name" value="IRON III DICITRATE-BINDING PERIPLASMIC PROTEIN"/>
    <property type="match status" value="1"/>
</dbReference>
<sequence length="321" mass="35684">MKKHRGKQIILWAGSFLLLVILSACSTSNVNSNVSDEQKEESEKTIQYTTIKGEQVKIPAHPKRVVYIGPTLGDFLVMDIPIVGSNLIHANHSYYEGKTEGIVDVGHPGDLEMILTLKPDLIINSYYNADAEQNEALSKIAPTIPFNPALPYAERIKEMGNIFGQQKEAAQLIAKFETQSQEMFDKLQLAEGESATVFYQLGKTLYVMGNRSLGAIIYGENGFAIPPAVQKNIIDQKGVSFVEVSEEVIPEFAGDHLFVLVQDNDESKTESDQLLQRSPLWGTLPAVQKGNVYVASAEWNTDGLLALEQLFKELPQWMQRP</sequence>
<evidence type="ECO:0000313" key="7">
    <source>
        <dbReference type="EMBL" id="EON72144.1"/>
    </source>
</evidence>
<dbReference type="PANTHER" id="PTHR30532:SF26">
    <property type="entry name" value="IRON(3+)-HYDROXAMATE-BINDING PROTEIN FHUD"/>
    <property type="match status" value="1"/>
</dbReference>
<dbReference type="AlphaFoldDB" id="R7ZDQ5"/>
<keyword evidence="4 5" id="KW-0732">Signal</keyword>
<evidence type="ECO:0000259" key="6">
    <source>
        <dbReference type="PROSITE" id="PS50983"/>
    </source>
</evidence>
<accession>R7ZDQ5</accession>